<name>A4IMX3_GEOTN</name>
<proteinExistence type="predicted"/>
<dbReference type="Gene3D" id="3.30.110.170">
    <property type="entry name" value="Protein of unknown function (DUF541), domain 1"/>
    <property type="match status" value="1"/>
</dbReference>
<dbReference type="GO" id="GO:0006974">
    <property type="term" value="P:DNA damage response"/>
    <property type="evidence" value="ECO:0007669"/>
    <property type="project" value="TreeGrafter"/>
</dbReference>
<sequence length="218" mass="23585">MMQPWHRPAPSRATMTVIGQGTVTAKPDTVMIALGVRTAHQNVQEALADNARRTNDVIEALKAVGVRPEDFETTAFSIIPTYEHPDGAAVLSGYEVEHWLNITVRDPKTAGSIYETAVAHGANLARGLEFRLANEQTYYQQALTLAVKNAKEKALAIARTLGLPLHDIPVELKERPTSPPAPYSPIVLSASSSSPPVQTQDVTITAIVEAVFAYSFIS</sequence>
<dbReference type="HOGENOM" id="CLU_080344_1_2_9"/>
<dbReference type="InterPro" id="IPR007497">
    <property type="entry name" value="SIMPL/DUF541"/>
</dbReference>
<reference evidence="1 2" key="1">
    <citation type="journal article" date="2007" name="Proc. Natl. Acad. Sci. U.S.A.">
        <title>Genome and proteome of long-chain alkane degrading Geobacillus thermodenitrificans NG80-2 isolated from a deep-subsurface oil reservoir.</title>
        <authorList>
            <person name="Feng L."/>
            <person name="Wang W."/>
            <person name="Cheng J."/>
            <person name="Ren Y."/>
            <person name="Zhao G."/>
            <person name="Gao C."/>
            <person name="Tang Y."/>
            <person name="Liu X."/>
            <person name="Han W."/>
            <person name="Peng X."/>
            <person name="Liu R."/>
            <person name="Wang L."/>
        </authorList>
    </citation>
    <scope>NUCLEOTIDE SEQUENCE [LARGE SCALE GENOMIC DNA]</scope>
    <source>
        <strain evidence="1 2">NG80-2</strain>
    </source>
</reference>
<gene>
    <name evidence="1" type="ordered locus">GTNG_1307</name>
</gene>
<evidence type="ECO:0000313" key="1">
    <source>
        <dbReference type="EMBL" id="ABO66677.1"/>
    </source>
</evidence>
<dbReference type="KEGG" id="gtn:GTNG_1307"/>
<dbReference type="EMBL" id="CP000557">
    <property type="protein sequence ID" value="ABO66677.1"/>
    <property type="molecule type" value="Genomic_DNA"/>
</dbReference>
<dbReference type="InterPro" id="IPR052022">
    <property type="entry name" value="26kDa_periplasmic_antigen"/>
</dbReference>
<dbReference type="Proteomes" id="UP000001578">
    <property type="component" value="Chromosome"/>
</dbReference>
<dbReference type="eggNOG" id="COG2968">
    <property type="taxonomic scope" value="Bacteria"/>
</dbReference>
<accession>A4IMX3</accession>
<dbReference type="Gene3D" id="3.30.70.2970">
    <property type="entry name" value="Protein of unknown function (DUF541), domain 2"/>
    <property type="match status" value="1"/>
</dbReference>
<dbReference type="AlphaFoldDB" id="A4IMX3"/>
<dbReference type="Pfam" id="PF04402">
    <property type="entry name" value="SIMPL"/>
    <property type="match status" value="1"/>
</dbReference>
<organism evidence="1 2">
    <name type="scientific">Geobacillus thermodenitrificans (strain NG80-2)</name>
    <dbReference type="NCBI Taxonomy" id="420246"/>
    <lineage>
        <taxon>Bacteria</taxon>
        <taxon>Bacillati</taxon>
        <taxon>Bacillota</taxon>
        <taxon>Bacilli</taxon>
        <taxon>Bacillales</taxon>
        <taxon>Anoxybacillaceae</taxon>
        <taxon>Geobacillus</taxon>
    </lineage>
</organism>
<evidence type="ECO:0000313" key="2">
    <source>
        <dbReference type="Proteomes" id="UP000001578"/>
    </source>
</evidence>
<evidence type="ECO:0008006" key="3">
    <source>
        <dbReference type="Google" id="ProtNLM"/>
    </source>
</evidence>
<protein>
    <recommendedName>
        <fullName evidence="3">26 kDa periplasmic immunogenic protein</fullName>
    </recommendedName>
</protein>
<dbReference type="PANTHER" id="PTHR34387:SF1">
    <property type="entry name" value="PERIPLASMIC IMMUNOGENIC PROTEIN"/>
    <property type="match status" value="1"/>
</dbReference>
<dbReference type="PANTHER" id="PTHR34387">
    <property type="entry name" value="SLR1258 PROTEIN"/>
    <property type="match status" value="1"/>
</dbReference>